<dbReference type="SUPFAM" id="SSF52440">
    <property type="entry name" value="PreATP-grasp domain"/>
    <property type="match status" value="1"/>
</dbReference>
<dbReference type="AlphaFoldDB" id="A0A1R4J8S3"/>
<dbReference type="SUPFAM" id="SSF56059">
    <property type="entry name" value="Glutathione synthetase ATP-binding domain-like"/>
    <property type="match status" value="1"/>
</dbReference>
<dbReference type="InterPro" id="IPR052032">
    <property type="entry name" value="ATP-dep_AA_Ligase"/>
</dbReference>
<accession>A0A1R4J8S3</accession>
<dbReference type="GO" id="GO:0005524">
    <property type="term" value="F:ATP binding"/>
    <property type="evidence" value="ECO:0007669"/>
    <property type="project" value="UniProtKB-UniRule"/>
</dbReference>
<evidence type="ECO:0000256" key="1">
    <source>
        <dbReference type="ARBA" id="ARBA00022598"/>
    </source>
</evidence>
<dbReference type="PROSITE" id="PS50975">
    <property type="entry name" value="ATP_GRASP"/>
    <property type="match status" value="1"/>
</dbReference>
<dbReference type="EMBL" id="FUKP01000049">
    <property type="protein sequence ID" value="SJN28520.1"/>
    <property type="molecule type" value="Genomic_DNA"/>
</dbReference>
<dbReference type="GO" id="GO:0016874">
    <property type="term" value="F:ligase activity"/>
    <property type="evidence" value="ECO:0007669"/>
    <property type="project" value="UniProtKB-KW"/>
</dbReference>
<evidence type="ECO:0000259" key="5">
    <source>
        <dbReference type="PROSITE" id="PS50975"/>
    </source>
</evidence>
<dbReference type="Proteomes" id="UP000196230">
    <property type="component" value="Unassembled WGS sequence"/>
</dbReference>
<dbReference type="Gene3D" id="3.30.470.20">
    <property type="entry name" value="ATP-grasp fold, B domain"/>
    <property type="match status" value="1"/>
</dbReference>
<dbReference type="InterPro" id="IPR016185">
    <property type="entry name" value="PreATP-grasp_dom_sf"/>
</dbReference>
<keyword evidence="1" id="KW-0436">Ligase</keyword>
<reference evidence="6 7" key="1">
    <citation type="submission" date="2017-02" db="EMBL/GenBank/DDBJ databases">
        <authorList>
            <person name="Peterson S.W."/>
        </authorList>
    </citation>
    <scope>NUCLEOTIDE SEQUENCE [LARGE SCALE GENOMIC DNA]</scope>
    <source>
        <strain evidence="6 7">2B3F</strain>
    </source>
</reference>
<protein>
    <submittedName>
        <fullName evidence="6">Phosphoribosylglycinamide synthetase, ATP-grasp (A) domain protein</fullName>
    </submittedName>
</protein>
<evidence type="ECO:0000313" key="7">
    <source>
        <dbReference type="Proteomes" id="UP000196230"/>
    </source>
</evidence>
<dbReference type="Gene3D" id="3.30.1490.20">
    <property type="entry name" value="ATP-grasp fold, A domain"/>
    <property type="match status" value="1"/>
</dbReference>
<evidence type="ECO:0000256" key="3">
    <source>
        <dbReference type="ARBA" id="ARBA00022840"/>
    </source>
</evidence>
<dbReference type="PANTHER" id="PTHR43585">
    <property type="entry name" value="FUMIPYRROLE BIOSYNTHESIS PROTEIN C"/>
    <property type="match status" value="1"/>
</dbReference>
<keyword evidence="2 4" id="KW-0547">Nucleotide-binding</keyword>
<dbReference type="Pfam" id="PF13535">
    <property type="entry name" value="ATP-grasp_4"/>
    <property type="match status" value="1"/>
</dbReference>
<gene>
    <name evidence="6" type="ORF">FM125_07165</name>
</gene>
<organism evidence="6 7">
    <name type="scientific">Micrococcus lylae</name>
    <dbReference type="NCBI Taxonomy" id="1273"/>
    <lineage>
        <taxon>Bacteria</taxon>
        <taxon>Bacillati</taxon>
        <taxon>Actinomycetota</taxon>
        <taxon>Actinomycetes</taxon>
        <taxon>Micrococcales</taxon>
        <taxon>Micrococcaceae</taxon>
        <taxon>Micrococcus</taxon>
    </lineage>
</organism>
<sequence length="436" mass="47900">MDLNSKPLAGKKLLLLDGSRKAIEIIDEAHRLGLHVIVTDYNTPEQSPAKFAADEHFQVSTSDVAAVVELAQREGVSGILAGFSDRWLPTYAEICAEAGLPCYATVDQIKLFTDKKRYKELLHEFGVPTLRNYSVEEATSGDIPAAEFPLIIKPSDGSGSRGISIAQTQTDLEDSLAVARDYSWTQDIVIERFMPGEEATVYWVFQDGECHVCLMWNRHMHDFGPDLQYRLPVAYSSPSSLLPRYLEEVAPRVVEMMKSVEITNGIMFMQGLIHDGVFHTYDIGYRVTPTQEYRIVEQLCGYNPLAMLLHFAVTGSMGVPELGRLARPCHDGFGYNVSILVRPGTVGEYQGLDAVAQLPGVLSVGTSLSEGETLPEEGWGQLRQIAVRVIGVSDTVDGMRESMATIADLVDVKDTSGESMVIADTVPPGDLAERVL</sequence>
<name>A0A1R4J8S3_9MICC</name>
<evidence type="ECO:0000256" key="4">
    <source>
        <dbReference type="PROSITE-ProRule" id="PRU00409"/>
    </source>
</evidence>
<dbReference type="InterPro" id="IPR013815">
    <property type="entry name" value="ATP_grasp_subdomain_1"/>
</dbReference>
<keyword evidence="3 4" id="KW-0067">ATP-binding</keyword>
<dbReference type="PANTHER" id="PTHR43585:SF2">
    <property type="entry name" value="ATP-GRASP ENZYME FSQD"/>
    <property type="match status" value="1"/>
</dbReference>
<dbReference type="Gene3D" id="3.40.50.20">
    <property type="match status" value="1"/>
</dbReference>
<dbReference type="RefSeq" id="WP_180525423.1">
    <property type="nucleotide sequence ID" value="NZ_FUKP01000049.1"/>
</dbReference>
<proteinExistence type="predicted"/>
<evidence type="ECO:0000256" key="2">
    <source>
        <dbReference type="ARBA" id="ARBA00022741"/>
    </source>
</evidence>
<feature type="domain" description="ATP-grasp" evidence="5">
    <location>
        <begin position="119"/>
        <end position="313"/>
    </location>
</feature>
<evidence type="ECO:0000313" key="6">
    <source>
        <dbReference type="EMBL" id="SJN28520.1"/>
    </source>
</evidence>
<dbReference type="InterPro" id="IPR011761">
    <property type="entry name" value="ATP-grasp"/>
</dbReference>
<dbReference type="GO" id="GO:0046872">
    <property type="term" value="F:metal ion binding"/>
    <property type="evidence" value="ECO:0007669"/>
    <property type="project" value="InterPro"/>
</dbReference>